<dbReference type="PANTHER" id="PTHR23349">
    <property type="entry name" value="BASIC HELIX-LOOP-HELIX TRANSCRIPTION FACTOR, TWIST"/>
    <property type="match status" value="1"/>
</dbReference>
<dbReference type="InterPro" id="IPR011598">
    <property type="entry name" value="bHLH_dom"/>
</dbReference>
<dbReference type="PROSITE" id="PS50888">
    <property type="entry name" value="BHLH"/>
    <property type="match status" value="1"/>
</dbReference>
<dbReference type="SMART" id="SM00353">
    <property type="entry name" value="HLH"/>
    <property type="match status" value="1"/>
</dbReference>
<evidence type="ECO:0000259" key="6">
    <source>
        <dbReference type="PROSITE" id="PS50888"/>
    </source>
</evidence>
<evidence type="ECO:0000313" key="8">
    <source>
        <dbReference type="Proteomes" id="UP000887013"/>
    </source>
</evidence>
<dbReference type="AlphaFoldDB" id="A0A8X6TD68"/>
<comment type="caution">
    <text evidence="7">The sequence shown here is derived from an EMBL/GenBank/DDBJ whole genome shotgun (WGS) entry which is preliminary data.</text>
</comment>
<protein>
    <submittedName>
        <fullName evidence="7">Achaete-scute homolog 1a</fullName>
    </submittedName>
</protein>
<dbReference type="GO" id="GO:0000981">
    <property type="term" value="F:DNA-binding transcription factor activity, RNA polymerase II-specific"/>
    <property type="evidence" value="ECO:0007669"/>
    <property type="project" value="TreeGrafter"/>
</dbReference>
<dbReference type="SUPFAM" id="SSF47459">
    <property type="entry name" value="HLH, helix-loop-helix DNA-binding domain"/>
    <property type="match status" value="1"/>
</dbReference>
<feature type="compositionally biased region" description="Polar residues" evidence="5">
    <location>
        <begin position="145"/>
        <end position="155"/>
    </location>
</feature>
<evidence type="ECO:0000256" key="4">
    <source>
        <dbReference type="ARBA" id="ARBA00023242"/>
    </source>
</evidence>
<keyword evidence="8" id="KW-1185">Reference proteome</keyword>
<dbReference type="Gene3D" id="4.10.280.10">
    <property type="entry name" value="Helix-loop-helix DNA-binding domain"/>
    <property type="match status" value="1"/>
</dbReference>
<feature type="region of interest" description="Disordered" evidence="5">
    <location>
        <begin position="142"/>
        <end position="198"/>
    </location>
</feature>
<organism evidence="7 8">
    <name type="scientific">Nephila pilipes</name>
    <name type="common">Giant wood spider</name>
    <name type="synonym">Nephila maculata</name>
    <dbReference type="NCBI Taxonomy" id="299642"/>
    <lineage>
        <taxon>Eukaryota</taxon>
        <taxon>Metazoa</taxon>
        <taxon>Ecdysozoa</taxon>
        <taxon>Arthropoda</taxon>
        <taxon>Chelicerata</taxon>
        <taxon>Arachnida</taxon>
        <taxon>Araneae</taxon>
        <taxon>Araneomorphae</taxon>
        <taxon>Entelegynae</taxon>
        <taxon>Araneoidea</taxon>
        <taxon>Nephilidae</taxon>
        <taxon>Nephila</taxon>
    </lineage>
</organism>
<keyword evidence="4" id="KW-0539">Nucleus</keyword>
<proteinExistence type="predicted"/>
<keyword evidence="2" id="KW-0524">Neurogenesis</keyword>
<feature type="compositionally biased region" description="Polar residues" evidence="5">
    <location>
        <begin position="173"/>
        <end position="186"/>
    </location>
</feature>
<evidence type="ECO:0000313" key="7">
    <source>
        <dbReference type="EMBL" id="GFS95601.1"/>
    </source>
</evidence>
<dbReference type="CDD" id="cd19723">
    <property type="entry name" value="bHLH_TS_ASCL1_like"/>
    <property type="match status" value="1"/>
</dbReference>
<dbReference type="Pfam" id="PF00010">
    <property type="entry name" value="HLH"/>
    <property type="match status" value="1"/>
</dbReference>
<sequence>MRRVVEHSNAVFRGGRMEGAMEFEADPLRHRLRGEAREQAQHPYGVGRFVDTAAWMGNGPPRINRADAVPKYRGSGAEGSAPTAMARRNERERKRVRLVNHGFATLRQYLPQGNSRKKLSKMETLRSAIEYIKQLQYLLDPPQDYPTQSSSQPQDSGRWAAMGGWEEAMGNWSPGSAGSSPQTSLSPDADLIDFSSFS</sequence>
<accession>A0A8X6TD68</accession>
<evidence type="ECO:0000256" key="5">
    <source>
        <dbReference type="SAM" id="MobiDB-lite"/>
    </source>
</evidence>
<dbReference type="PANTHER" id="PTHR23349:SF108">
    <property type="entry name" value="BHLH DOMAIN-CONTAINING PROTEIN"/>
    <property type="match status" value="1"/>
</dbReference>
<feature type="domain" description="BHLH" evidence="6">
    <location>
        <begin position="83"/>
        <end position="135"/>
    </location>
</feature>
<feature type="region of interest" description="Disordered" evidence="5">
    <location>
        <begin position="65"/>
        <end position="92"/>
    </location>
</feature>
<keyword evidence="3" id="KW-0238">DNA-binding</keyword>
<evidence type="ECO:0000256" key="3">
    <source>
        <dbReference type="ARBA" id="ARBA00023125"/>
    </source>
</evidence>
<dbReference type="EMBL" id="BMAW01005704">
    <property type="protein sequence ID" value="GFS95601.1"/>
    <property type="molecule type" value="Genomic_DNA"/>
</dbReference>
<dbReference type="GO" id="GO:0046983">
    <property type="term" value="F:protein dimerization activity"/>
    <property type="evidence" value="ECO:0007669"/>
    <property type="project" value="InterPro"/>
</dbReference>
<dbReference type="OrthoDB" id="5976910at2759"/>
<dbReference type="FunFam" id="4.10.280.10:FF:000029">
    <property type="entry name" value="Achaete-scute family bHLH transcription factor 1"/>
    <property type="match status" value="1"/>
</dbReference>
<gene>
    <name evidence="7" type="primary">ascl1a</name>
    <name evidence="7" type="ORF">NPIL_627531</name>
</gene>
<dbReference type="Proteomes" id="UP000887013">
    <property type="component" value="Unassembled WGS sequence"/>
</dbReference>
<evidence type="ECO:0000256" key="1">
    <source>
        <dbReference type="ARBA" id="ARBA00004123"/>
    </source>
</evidence>
<dbReference type="GO" id="GO:0005634">
    <property type="term" value="C:nucleus"/>
    <property type="evidence" value="ECO:0007669"/>
    <property type="project" value="UniProtKB-SubCell"/>
</dbReference>
<dbReference type="InterPro" id="IPR050283">
    <property type="entry name" value="E-box_TF_Regulators"/>
</dbReference>
<name>A0A8X6TD68_NEPPI</name>
<comment type="subcellular location">
    <subcellularLocation>
        <location evidence="1">Nucleus</location>
    </subcellularLocation>
</comment>
<evidence type="ECO:0000256" key="2">
    <source>
        <dbReference type="ARBA" id="ARBA00022902"/>
    </source>
</evidence>
<dbReference type="InterPro" id="IPR036638">
    <property type="entry name" value="HLH_DNA-bd_sf"/>
</dbReference>
<dbReference type="GO" id="GO:0000977">
    <property type="term" value="F:RNA polymerase II transcription regulatory region sequence-specific DNA binding"/>
    <property type="evidence" value="ECO:0007669"/>
    <property type="project" value="TreeGrafter"/>
</dbReference>
<dbReference type="GO" id="GO:0007399">
    <property type="term" value="P:nervous system development"/>
    <property type="evidence" value="ECO:0007669"/>
    <property type="project" value="UniProtKB-KW"/>
</dbReference>
<reference evidence="7" key="1">
    <citation type="submission" date="2020-08" db="EMBL/GenBank/DDBJ databases">
        <title>Multicomponent nature underlies the extraordinary mechanical properties of spider dragline silk.</title>
        <authorList>
            <person name="Kono N."/>
            <person name="Nakamura H."/>
            <person name="Mori M."/>
            <person name="Yoshida Y."/>
            <person name="Ohtoshi R."/>
            <person name="Malay A.D."/>
            <person name="Moran D.A.P."/>
            <person name="Tomita M."/>
            <person name="Numata K."/>
            <person name="Arakawa K."/>
        </authorList>
    </citation>
    <scope>NUCLEOTIDE SEQUENCE</scope>
</reference>